<dbReference type="Proteomes" id="UP000518605">
    <property type="component" value="Unassembled WGS sequence"/>
</dbReference>
<gene>
    <name evidence="2" type="ORF">FHS16_001757</name>
</gene>
<comment type="caution">
    <text evidence="2">The sequence shown here is derived from an EMBL/GenBank/DDBJ whole genome shotgun (WGS) entry which is preliminary data.</text>
</comment>
<dbReference type="EMBL" id="JACHXW010000004">
    <property type="protein sequence ID" value="MBB3151711.1"/>
    <property type="molecule type" value="Genomic_DNA"/>
</dbReference>
<feature type="region of interest" description="Disordered" evidence="1">
    <location>
        <begin position="73"/>
        <end position="97"/>
    </location>
</feature>
<sequence length="97" mass="11481">MAHPNEEKETTANYDYIDDTWNVYTCVPKHITKLNKISTPYWTEIEDGRIIAGKWRLKGSQVRFATENVTKMSDERKEASRQRMFDMHSKRASIVRE</sequence>
<organism evidence="2 3">
    <name type="scientific">Paenibacillus endophyticus</name>
    <dbReference type="NCBI Taxonomy" id="1294268"/>
    <lineage>
        <taxon>Bacteria</taxon>
        <taxon>Bacillati</taxon>
        <taxon>Bacillota</taxon>
        <taxon>Bacilli</taxon>
        <taxon>Bacillales</taxon>
        <taxon>Paenibacillaceae</taxon>
        <taxon>Paenibacillus</taxon>
    </lineage>
</organism>
<evidence type="ECO:0000313" key="3">
    <source>
        <dbReference type="Proteomes" id="UP000518605"/>
    </source>
</evidence>
<protein>
    <submittedName>
        <fullName evidence="2">Uncharacterized protein</fullName>
    </submittedName>
</protein>
<keyword evidence="3" id="KW-1185">Reference proteome</keyword>
<evidence type="ECO:0000313" key="2">
    <source>
        <dbReference type="EMBL" id="MBB3151711.1"/>
    </source>
</evidence>
<dbReference type="AlphaFoldDB" id="A0A7W5C5U1"/>
<evidence type="ECO:0000256" key="1">
    <source>
        <dbReference type="SAM" id="MobiDB-lite"/>
    </source>
</evidence>
<accession>A0A7W5C5U1</accession>
<dbReference type="RefSeq" id="WP_183560930.1">
    <property type="nucleotide sequence ID" value="NZ_CBCSLB010000008.1"/>
</dbReference>
<reference evidence="2 3" key="1">
    <citation type="submission" date="2020-08" db="EMBL/GenBank/DDBJ databases">
        <title>Genomic Encyclopedia of Type Strains, Phase III (KMG-III): the genomes of soil and plant-associated and newly described type strains.</title>
        <authorList>
            <person name="Whitman W."/>
        </authorList>
    </citation>
    <scope>NUCLEOTIDE SEQUENCE [LARGE SCALE GENOMIC DNA]</scope>
    <source>
        <strain evidence="2 3">CECT 8234</strain>
    </source>
</reference>
<name>A0A7W5C5U1_9BACL</name>
<proteinExistence type="predicted"/>